<sequence length="101" mass="12538">MCIYERRERLRLKEDYKPDKNMMNDWLFEIDKIISMSIQSLVSDLDTNKPPFLVLVWFGEYRYRDHCRIYRITLQRLQFLRRSLSLIIINSPKQKMKTTFW</sequence>
<organism evidence="1 2">
    <name type="scientific">Puccinia striiformis f. sp. tritici PST-78</name>
    <dbReference type="NCBI Taxonomy" id="1165861"/>
    <lineage>
        <taxon>Eukaryota</taxon>
        <taxon>Fungi</taxon>
        <taxon>Dikarya</taxon>
        <taxon>Basidiomycota</taxon>
        <taxon>Pucciniomycotina</taxon>
        <taxon>Pucciniomycetes</taxon>
        <taxon>Pucciniales</taxon>
        <taxon>Pucciniaceae</taxon>
        <taxon>Puccinia</taxon>
    </lineage>
</organism>
<evidence type="ECO:0000313" key="2">
    <source>
        <dbReference type="Proteomes" id="UP000054564"/>
    </source>
</evidence>
<gene>
    <name evidence="1" type="ORF">PSTG_05903</name>
</gene>
<accession>A0A0L0VNA7</accession>
<dbReference type="Proteomes" id="UP000054564">
    <property type="component" value="Unassembled WGS sequence"/>
</dbReference>
<comment type="caution">
    <text evidence="1">The sequence shown here is derived from an EMBL/GenBank/DDBJ whole genome shotgun (WGS) entry which is preliminary data.</text>
</comment>
<keyword evidence="2" id="KW-1185">Reference proteome</keyword>
<evidence type="ECO:0000313" key="1">
    <source>
        <dbReference type="EMBL" id="KNF00764.1"/>
    </source>
</evidence>
<dbReference type="AlphaFoldDB" id="A0A0L0VNA7"/>
<dbReference type="EMBL" id="AJIL01000034">
    <property type="protein sequence ID" value="KNF00764.1"/>
    <property type="molecule type" value="Genomic_DNA"/>
</dbReference>
<protein>
    <submittedName>
        <fullName evidence="1">Uncharacterized protein</fullName>
    </submittedName>
</protein>
<name>A0A0L0VNA7_9BASI</name>
<reference evidence="2" key="1">
    <citation type="submission" date="2014-03" db="EMBL/GenBank/DDBJ databases">
        <title>The Genome Sequence of Puccinia striiformis f. sp. tritici PST-78.</title>
        <authorList>
            <consortium name="The Broad Institute Genome Sequencing Platform"/>
            <person name="Cuomo C."/>
            <person name="Hulbert S."/>
            <person name="Chen X."/>
            <person name="Walker B."/>
            <person name="Young S.K."/>
            <person name="Zeng Q."/>
            <person name="Gargeya S."/>
            <person name="Fitzgerald M."/>
            <person name="Haas B."/>
            <person name="Abouelleil A."/>
            <person name="Alvarado L."/>
            <person name="Arachchi H.M."/>
            <person name="Berlin A.M."/>
            <person name="Chapman S.B."/>
            <person name="Goldberg J."/>
            <person name="Griggs A."/>
            <person name="Gujja S."/>
            <person name="Hansen M."/>
            <person name="Howarth C."/>
            <person name="Imamovic A."/>
            <person name="Larimer J."/>
            <person name="McCowan C."/>
            <person name="Montmayeur A."/>
            <person name="Murphy C."/>
            <person name="Neiman D."/>
            <person name="Pearson M."/>
            <person name="Priest M."/>
            <person name="Roberts A."/>
            <person name="Saif S."/>
            <person name="Shea T."/>
            <person name="Sisk P."/>
            <person name="Sykes S."/>
            <person name="Wortman J."/>
            <person name="Nusbaum C."/>
            <person name="Birren B."/>
        </authorList>
    </citation>
    <scope>NUCLEOTIDE SEQUENCE [LARGE SCALE GENOMIC DNA]</scope>
    <source>
        <strain evidence="2">race PST-78</strain>
    </source>
</reference>
<proteinExistence type="predicted"/>